<evidence type="ECO:0000313" key="3">
    <source>
        <dbReference type="Proteomes" id="UP000605013"/>
    </source>
</evidence>
<comment type="caution">
    <text evidence="2">The sequence shown here is derived from an EMBL/GenBank/DDBJ whole genome shotgun (WGS) entry which is preliminary data.</text>
</comment>
<name>A0ABS1WL86_9FLAO</name>
<dbReference type="NCBIfam" id="TIGR03643">
    <property type="entry name" value="TIGR03643 family protein"/>
    <property type="match status" value="1"/>
</dbReference>
<dbReference type="EMBL" id="JAEMEF010000006">
    <property type="protein sequence ID" value="MBL7559880.1"/>
    <property type="molecule type" value="Genomic_DNA"/>
</dbReference>
<organism evidence="2 3">
    <name type="scientific">Olleya sediminilitoris</name>
    <dbReference type="NCBI Taxonomy" id="2795739"/>
    <lineage>
        <taxon>Bacteria</taxon>
        <taxon>Pseudomonadati</taxon>
        <taxon>Bacteroidota</taxon>
        <taxon>Flavobacteriia</taxon>
        <taxon>Flavobacteriales</taxon>
        <taxon>Flavobacteriaceae</taxon>
    </lineage>
</organism>
<keyword evidence="3" id="KW-1185">Reference proteome</keyword>
<evidence type="ECO:0000256" key="1">
    <source>
        <dbReference type="SAM" id="MobiDB-lite"/>
    </source>
</evidence>
<proteinExistence type="predicted"/>
<gene>
    <name evidence="2" type="ORF">JAO71_08710</name>
</gene>
<dbReference type="InterPro" id="IPR019882">
    <property type="entry name" value="CHP03643"/>
</dbReference>
<evidence type="ECO:0000313" key="2">
    <source>
        <dbReference type="EMBL" id="MBL7559880.1"/>
    </source>
</evidence>
<dbReference type="RefSeq" id="WP_028291361.1">
    <property type="nucleotide sequence ID" value="NZ_JAEMEF010000006.1"/>
</dbReference>
<protein>
    <submittedName>
        <fullName evidence="2">TIGR03643 family protein</fullName>
    </submittedName>
</protein>
<reference evidence="2 3" key="1">
    <citation type="submission" date="2020-12" db="EMBL/GenBank/DDBJ databases">
        <title>Olleya sediminilitoris sp. nov., isolated from a tidal flat.</title>
        <authorList>
            <person name="Park S."/>
            <person name="Yoon J.-H."/>
        </authorList>
    </citation>
    <scope>NUCLEOTIDE SEQUENCE [LARGE SCALE GENOMIC DNA]</scope>
    <source>
        <strain evidence="2 3">YSTF-M6</strain>
    </source>
</reference>
<dbReference type="Pfam" id="PF10985">
    <property type="entry name" value="DUF2805"/>
    <property type="match status" value="1"/>
</dbReference>
<feature type="region of interest" description="Disordered" evidence="1">
    <location>
        <begin position="59"/>
        <end position="92"/>
    </location>
</feature>
<feature type="compositionally biased region" description="Basic residues" evidence="1">
    <location>
        <begin position="77"/>
        <end position="92"/>
    </location>
</feature>
<accession>A0ABS1WL86</accession>
<dbReference type="Proteomes" id="UP000605013">
    <property type="component" value="Unassembled WGS sequence"/>
</dbReference>
<sequence>MKKEFTIEETDRIIEMAWEDRTTFDAIKFQFGLKEQDVIELMRREMKLSSFKMWRQRVQGRSTKHSKKRPFEEGRFKCSRQKQITHNKISKR</sequence>